<keyword evidence="3" id="KW-1133">Transmembrane helix</keyword>
<dbReference type="GO" id="GO:0000136">
    <property type="term" value="C:mannan polymerase complex"/>
    <property type="evidence" value="ECO:0007669"/>
    <property type="project" value="TreeGrafter"/>
</dbReference>
<accession>A0A9W4HV39</accession>
<evidence type="ECO:0000313" key="4">
    <source>
        <dbReference type="EMBL" id="CAG8130113.1"/>
    </source>
</evidence>
<dbReference type="InterPro" id="IPR007577">
    <property type="entry name" value="GlycoTrfase_DXD_sugar-bd_CS"/>
</dbReference>
<keyword evidence="3" id="KW-0472">Membrane</keyword>
<dbReference type="EMBL" id="CAJVOS010000027">
    <property type="protein sequence ID" value="CAG8130113.1"/>
    <property type="molecule type" value="Genomic_DNA"/>
</dbReference>
<proteinExistence type="inferred from homology"/>
<comment type="similarity">
    <text evidence="1">Belongs to the glycosyltransferase 32 family.</text>
</comment>
<sequence>MTSTHKSWIRHFHVCLIQPLRGLTSDMGRFHYLLGTVLLFICSFLWVGSSLRREPEPSRISLAYGSCPCADDREKVTAPEPTSAVQLPDPTPEVTPPTPAPSSYLPVINSHDNVQSAFPLKLWQKAGSKGIGPDRSNDIQSWLKKNPYLRHEILTDGSADQYVRENFADFPEIRDLYLSLPVPILKADLLRQLILYNDGGIWSDLDVTCHHPIDIWIPEEYRDKTNVVVGLEFDGSQFASWTVMTKPRTSHSVAVVKYVVEKLQASAAEHNITTAELNMTMISDVVDVTGPQAMTVALLQNLEKEMEMPIGRANITHIMQPTLLQDVLVLPNAAFASLQAGHPEDRGPYLVEHHYAGSWKNTQGGEGLGLDSA</sequence>
<evidence type="ECO:0000313" key="5">
    <source>
        <dbReference type="Proteomes" id="UP001153618"/>
    </source>
</evidence>
<reference evidence="4" key="1">
    <citation type="submission" date="2021-07" db="EMBL/GenBank/DDBJ databases">
        <authorList>
            <person name="Branca A.L. A."/>
        </authorList>
    </citation>
    <scope>NUCLEOTIDE SEQUENCE</scope>
</reference>
<evidence type="ECO:0000256" key="3">
    <source>
        <dbReference type="SAM" id="Phobius"/>
    </source>
</evidence>
<comment type="caution">
    <text evidence="4">The sequence shown here is derived from an EMBL/GenBank/DDBJ whole genome shotgun (WGS) entry which is preliminary data.</text>
</comment>
<protein>
    <recommendedName>
        <fullName evidence="6">Initiation-specific alpha-1,6-mannosyltransferase</fullName>
    </recommendedName>
</protein>
<dbReference type="Proteomes" id="UP001153618">
    <property type="component" value="Unassembled WGS sequence"/>
</dbReference>
<feature type="region of interest" description="Disordered" evidence="2">
    <location>
        <begin position="73"/>
        <end position="101"/>
    </location>
</feature>
<keyword evidence="3" id="KW-0812">Transmembrane</keyword>
<dbReference type="GO" id="GO:0000009">
    <property type="term" value="F:alpha-1,6-mannosyltransferase activity"/>
    <property type="evidence" value="ECO:0007669"/>
    <property type="project" value="InterPro"/>
</dbReference>
<evidence type="ECO:0008006" key="6">
    <source>
        <dbReference type="Google" id="ProtNLM"/>
    </source>
</evidence>
<keyword evidence="5" id="KW-1185">Reference proteome</keyword>
<dbReference type="InterPro" id="IPR029044">
    <property type="entry name" value="Nucleotide-diphossugar_trans"/>
</dbReference>
<dbReference type="PANTHER" id="PTHR31834:SF8">
    <property type="entry name" value="TRANSFERASE, PUTATIVE (AFU_ORTHOLOGUE AFUA_6G14040)-RELATED"/>
    <property type="match status" value="1"/>
</dbReference>
<feature type="transmembrane region" description="Helical" evidence="3">
    <location>
        <begin position="30"/>
        <end position="49"/>
    </location>
</feature>
<feature type="compositionally biased region" description="Pro residues" evidence="2">
    <location>
        <begin position="89"/>
        <end position="100"/>
    </location>
</feature>
<dbReference type="InterPro" id="IPR039367">
    <property type="entry name" value="Och1-like"/>
</dbReference>
<dbReference type="SUPFAM" id="SSF53448">
    <property type="entry name" value="Nucleotide-diphospho-sugar transferases"/>
    <property type="match status" value="1"/>
</dbReference>
<gene>
    <name evidence="4" type="ORF">POLS_LOCUS5487</name>
</gene>
<evidence type="ECO:0000256" key="2">
    <source>
        <dbReference type="SAM" id="MobiDB-lite"/>
    </source>
</evidence>
<dbReference type="Gene3D" id="3.90.550.20">
    <property type="match status" value="1"/>
</dbReference>
<organism evidence="4 5">
    <name type="scientific">Penicillium olsonii</name>
    <dbReference type="NCBI Taxonomy" id="99116"/>
    <lineage>
        <taxon>Eukaryota</taxon>
        <taxon>Fungi</taxon>
        <taxon>Dikarya</taxon>
        <taxon>Ascomycota</taxon>
        <taxon>Pezizomycotina</taxon>
        <taxon>Eurotiomycetes</taxon>
        <taxon>Eurotiomycetidae</taxon>
        <taxon>Eurotiales</taxon>
        <taxon>Aspergillaceae</taxon>
        <taxon>Penicillium</taxon>
    </lineage>
</organism>
<dbReference type="AlphaFoldDB" id="A0A9W4HV39"/>
<evidence type="ECO:0000256" key="1">
    <source>
        <dbReference type="ARBA" id="ARBA00009003"/>
    </source>
</evidence>
<dbReference type="OrthoDB" id="409543at2759"/>
<dbReference type="Pfam" id="PF04488">
    <property type="entry name" value="Gly_transf_sug"/>
    <property type="match status" value="1"/>
</dbReference>
<dbReference type="PANTHER" id="PTHR31834">
    <property type="entry name" value="INITIATION-SPECIFIC ALPHA-1,6-MANNOSYLTRANSFERASE"/>
    <property type="match status" value="1"/>
</dbReference>
<name>A0A9W4HV39_PENOL</name>
<dbReference type="GO" id="GO:0006487">
    <property type="term" value="P:protein N-linked glycosylation"/>
    <property type="evidence" value="ECO:0007669"/>
    <property type="project" value="TreeGrafter"/>
</dbReference>